<keyword evidence="4 7" id="KW-1133">Transmembrane helix</keyword>
<dbReference type="EMBL" id="BDIP01002565">
    <property type="protein sequence ID" value="GIQ86488.1"/>
    <property type="molecule type" value="Genomic_DNA"/>
</dbReference>
<keyword evidence="3 7" id="KW-0812">Transmembrane</keyword>
<dbReference type="Gene3D" id="3.40.50.300">
    <property type="entry name" value="P-loop containing nucleotide triphosphate hydrolases"/>
    <property type="match status" value="1"/>
</dbReference>
<dbReference type="Pfam" id="PF06472">
    <property type="entry name" value="ABC_membrane_2"/>
    <property type="match status" value="1"/>
</dbReference>
<accession>A0A9K3GKP3</accession>
<comment type="similarity">
    <text evidence="1">Belongs to the ABC transporter superfamily. ABCD family. Peroxisomal fatty acyl CoA transporter (TC 3.A.1.203) subfamily.</text>
</comment>
<keyword evidence="11" id="KW-1185">Reference proteome</keyword>
<dbReference type="GO" id="GO:0140359">
    <property type="term" value="F:ABC-type transporter activity"/>
    <property type="evidence" value="ECO:0007669"/>
    <property type="project" value="InterPro"/>
</dbReference>
<evidence type="ECO:0000259" key="9">
    <source>
        <dbReference type="Pfam" id="PF06472"/>
    </source>
</evidence>
<protein>
    <recommendedName>
        <fullName evidence="12">ABC transmembrane type-1 domain-containing protein</fullName>
    </recommendedName>
</protein>
<dbReference type="SUPFAM" id="SSF90123">
    <property type="entry name" value="ABC transporter transmembrane region"/>
    <property type="match status" value="1"/>
</dbReference>
<reference evidence="10 11" key="1">
    <citation type="journal article" date="2018" name="PLoS ONE">
        <title>The draft genome of Kipferlia bialata reveals reductive genome evolution in fornicate parasites.</title>
        <authorList>
            <person name="Tanifuji G."/>
            <person name="Takabayashi S."/>
            <person name="Kume K."/>
            <person name="Takagi M."/>
            <person name="Nakayama T."/>
            <person name="Kamikawa R."/>
            <person name="Inagaki Y."/>
            <person name="Hashimoto T."/>
        </authorList>
    </citation>
    <scope>NUCLEOTIDE SEQUENCE [LARGE SCALE GENOMIC DNA]</scope>
    <source>
        <strain evidence="10">NY0173</strain>
    </source>
</reference>
<evidence type="ECO:0000256" key="5">
    <source>
        <dbReference type="ARBA" id="ARBA00023136"/>
    </source>
</evidence>
<feature type="transmembrane region" description="Helical" evidence="7">
    <location>
        <begin position="93"/>
        <end position="115"/>
    </location>
</feature>
<dbReference type="GO" id="GO:0005524">
    <property type="term" value="F:ATP binding"/>
    <property type="evidence" value="ECO:0007669"/>
    <property type="project" value="InterPro"/>
</dbReference>
<feature type="domain" description="ABC transporter" evidence="8">
    <location>
        <begin position="372"/>
        <end position="416"/>
    </location>
</feature>
<dbReference type="InterPro" id="IPR027417">
    <property type="entry name" value="P-loop_NTPase"/>
</dbReference>
<dbReference type="InterPro" id="IPR011527">
    <property type="entry name" value="ABC1_TM_dom"/>
</dbReference>
<sequence length="446" mass="49275">DFDYNNADWGLLILCTLLSIAVQFFNNLGNYLSWIVGARWRRALTETIQDVYLRPENFYRVCRISGLDTPESRISNDLKQFVAMICGSNEPTVVGLLFTTSGVINQLCIMVPFLYKSLKNFSLGLSLAPYIYMFLVIALLSRVSRALVRPTYKQEQLEGDFRFHHTVVRENCESIAFYGGDKQEEERADGMLTEVVSNTHRVIDASTLPMLIQQFQASFGGFLFNYVMGIGFLFDPSCIPAETLAFQQIVVQTICASVTSISASIPALNVVFGVMQRITDLLSTLGIRTGVSKHGEPPVVVPEPRDADPSDESTDYMTEGETGTMGIVDVYQQSAPVRGGEREREGENGSDDTLPLFMDRVTINTPDGQPLLRDISFRVGKGESLAIVGNSGCGKSSILRVLAGLWQAADGRVNLPSDSFFVPQAPYLSMASLQAQVMYPMRVPDS</sequence>
<evidence type="ECO:0000256" key="1">
    <source>
        <dbReference type="ARBA" id="ARBA00008575"/>
    </source>
</evidence>
<evidence type="ECO:0000256" key="2">
    <source>
        <dbReference type="ARBA" id="ARBA00022448"/>
    </source>
</evidence>
<dbReference type="SUPFAM" id="SSF52540">
    <property type="entry name" value="P-loop containing nucleoside triphosphate hydrolases"/>
    <property type="match status" value="1"/>
</dbReference>
<feature type="region of interest" description="Disordered" evidence="6">
    <location>
        <begin position="293"/>
        <end position="315"/>
    </location>
</feature>
<dbReference type="InterPro" id="IPR003439">
    <property type="entry name" value="ABC_transporter-like_ATP-bd"/>
</dbReference>
<feature type="non-terminal residue" evidence="10">
    <location>
        <position position="446"/>
    </location>
</feature>
<dbReference type="AlphaFoldDB" id="A0A9K3GKP3"/>
<dbReference type="Gene3D" id="1.20.1560.10">
    <property type="entry name" value="ABC transporter type 1, transmembrane domain"/>
    <property type="match status" value="1"/>
</dbReference>
<evidence type="ECO:0000256" key="6">
    <source>
        <dbReference type="SAM" id="MobiDB-lite"/>
    </source>
</evidence>
<feature type="transmembrane region" description="Helical" evidence="7">
    <location>
        <begin position="121"/>
        <end position="140"/>
    </location>
</feature>
<gene>
    <name evidence="10" type="ORF">KIPB_008353</name>
</gene>
<evidence type="ECO:0000256" key="3">
    <source>
        <dbReference type="ARBA" id="ARBA00022692"/>
    </source>
</evidence>
<comment type="caution">
    <text evidence="10">The sequence shown here is derived from an EMBL/GenBank/DDBJ whole genome shotgun (WGS) entry which is preliminary data.</text>
</comment>
<evidence type="ECO:0000256" key="7">
    <source>
        <dbReference type="SAM" id="Phobius"/>
    </source>
</evidence>
<name>A0A9K3GKP3_9EUKA</name>
<dbReference type="OrthoDB" id="422637at2759"/>
<organism evidence="10 11">
    <name type="scientific">Kipferlia bialata</name>
    <dbReference type="NCBI Taxonomy" id="797122"/>
    <lineage>
        <taxon>Eukaryota</taxon>
        <taxon>Metamonada</taxon>
        <taxon>Carpediemonas-like organisms</taxon>
        <taxon>Kipferlia</taxon>
    </lineage>
</organism>
<feature type="non-terminal residue" evidence="10">
    <location>
        <position position="1"/>
    </location>
</feature>
<evidence type="ECO:0000259" key="8">
    <source>
        <dbReference type="Pfam" id="PF00005"/>
    </source>
</evidence>
<feature type="transmembrane region" description="Helical" evidence="7">
    <location>
        <begin position="6"/>
        <end position="25"/>
    </location>
</feature>
<evidence type="ECO:0000313" key="10">
    <source>
        <dbReference type="EMBL" id="GIQ86488.1"/>
    </source>
</evidence>
<evidence type="ECO:0000313" key="11">
    <source>
        <dbReference type="Proteomes" id="UP000265618"/>
    </source>
</evidence>
<dbReference type="Pfam" id="PF00005">
    <property type="entry name" value="ABC_tran"/>
    <property type="match status" value="1"/>
</dbReference>
<dbReference type="Proteomes" id="UP000265618">
    <property type="component" value="Unassembled WGS sequence"/>
</dbReference>
<dbReference type="InterPro" id="IPR050835">
    <property type="entry name" value="ABC_transporter_sub-D"/>
</dbReference>
<evidence type="ECO:0008006" key="12">
    <source>
        <dbReference type="Google" id="ProtNLM"/>
    </source>
</evidence>
<dbReference type="PANTHER" id="PTHR11384:SF59">
    <property type="entry name" value="LYSOSOMAL COBALAMIN TRANSPORTER ABCD4"/>
    <property type="match status" value="1"/>
</dbReference>
<dbReference type="InterPro" id="IPR036640">
    <property type="entry name" value="ABC1_TM_sf"/>
</dbReference>
<dbReference type="GO" id="GO:0016887">
    <property type="term" value="F:ATP hydrolysis activity"/>
    <property type="evidence" value="ECO:0007669"/>
    <property type="project" value="InterPro"/>
</dbReference>
<evidence type="ECO:0000256" key="4">
    <source>
        <dbReference type="ARBA" id="ARBA00022989"/>
    </source>
</evidence>
<keyword evidence="5 7" id="KW-0472">Membrane</keyword>
<dbReference type="GO" id="GO:0016020">
    <property type="term" value="C:membrane"/>
    <property type="evidence" value="ECO:0007669"/>
    <property type="project" value="InterPro"/>
</dbReference>
<keyword evidence="2" id="KW-0813">Transport</keyword>
<proteinExistence type="inferred from homology"/>
<feature type="domain" description="ABC transmembrane type-1" evidence="9">
    <location>
        <begin position="11"/>
        <end position="228"/>
    </location>
</feature>
<dbReference type="PANTHER" id="PTHR11384">
    <property type="entry name" value="ATP-BINDING CASSETTE, SUB-FAMILY D MEMBER"/>
    <property type="match status" value="1"/>
</dbReference>